<sequence>MMTTTAAPALRAMNNGLRLFRGGPKGGGPNEFGPNGGGPPAAHGPGGGAADGGENTGGGWYDDAATVGSSGPRYGPFPPTGGRSG</sequence>
<name>A0A1X1UXY5_9MYCO</name>
<dbReference type="EMBL" id="LQOW01000015">
    <property type="protein sequence ID" value="ORV61609.1"/>
    <property type="molecule type" value="Genomic_DNA"/>
</dbReference>
<organism evidence="2 3">
    <name type="scientific">Mycobacterium fragae</name>
    <dbReference type="NCBI Taxonomy" id="1260918"/>
    <lineage>
        <taxon>Bacteria</taxon>
        <taxon>Bacillati</taxon>
        <taxon>Actinomycetota</taxon>
        <taxon>Actinomycetes</taxon>
        <taxon>Mycobacteriales</taxon>
        <taxon>Mycobacteriaceae</taxon>
        <taxon>Mycobacterium</taxon>
    </lineage>
</organism>
<evidence type="ECO:0000313" key="3">
    <source>
        <dbReference type="Proteomes" id="UP000194000"/>
    </source>
</evidence>
<evidence type="ECO:0000256" key="1">
    <source>
        <dbReference type="SAM" id="MobiDB-lite"/>
    </source>
</evidence>
<dbReference type="AlphaFoldDB" id="A0A1X1UXY5"/>
<dbReference type="Proteomes" id="UP000194000">
    <property type="component" value="Unassembled WGS sequence"/>
</dbReference>
<dbReference type="STRING" id="1260918.AWC06_12095"/>
<evidence type="ECO:0000313" key="2">
    <source>
        <dbReference type="EMBL" id="ORV61609.1"/>
    </source>
</evidence>
<proteinExistence type="predicted"/>
<comment type="caution">
    <text evidence="2">The sequence shown here is derived from an EMBL/GenBank/DDBJ whole genome shotgun (WGS) entry which is preliminary data.</text>
</comment>
<accession>A0A1X1UXY5</accession>
<gene>
    <name evidence="2" type="ORF">AWC06_12095</name>
</gene>
<protein>
    <submittedName>
        <fullName evidence="2">Uncharacterized protein</fullName>
    </submittedName>
</protein>
<reference evidence="2 3" key="1">
    <citation type="submission" date="2016-01" db="EMBL/GenBank/DDBJ databases">
        <title>The new phylogeny of the genus Mycobacterium.</title>
        <authorList>
            <person name="Tarcisio F."/>
            <person name="Conor M."/>
            <person name="Antonella G."/>
            <person name="Elisabetta G."/>
            <person name="Giulia F.S."/>
            <person name="Sara T."/>
            <person name="Anna F."/>
            <person name="Clotilde B."/>
            <person name="Roberto B."/>
            <person name="Veronica D.S."/>
            <person name="Fabio R."/>
            <person name="Monica P."/>
            <person name="Olivier J."/>
            <person name="Enrico T."/>
            <person name="Nicola S."/>
        </authorList>
    </citation>
    <scope>NUCLEOTIDE SEQUENCE [LARGE SCALE GENOMIC DNA]</scope>
    <source>
        <strain evidence="2 3">DSM 45731</strain>
    </source>
</reference>
<feature type="region of interest" description="Disordered" evidence="1">
    <location>
        <begin position="1"/>
        <end position="85"/>
    </location>
</feature>
<keyword evidence="3" id="KW-1185">Reference proteome</keyword>
<feature type="compositionally biased region" description="Gly residues" evidence="1">
    <location>
        <begin position="23"/>
        <end position="60"/>
    </location>
</feature>